<keyword evidence="3" id="KW-1185">Reference proteome</keyword>
<proteinExistence type="predicted"/>
<evidence type="ECO:0000313" key="2">
    <source>
        <dbReference type="EMBL" id="KAJ7344822.1"/>
    </source>
</evidence>
<dbReference type="EMBL" id="JAPFRF010000001">
    <property type="protein sequence ID" value="KAJ7344822.1"/>
    <property type="molecule type" value="Genomic_DNA"/>
</dbReference>
<name>A0A9Q1B7P8_9SAUR</name>
<dbReference type="AlphaFoldDB" id="A0A9Q1B7P8"/>
<organism evidence="2 3">
    <name type="scientific">Phrynocephalus forsythii</name>
    <dbReference type="NCBI Taxonomy" id="171643"/>
    <lineage>
        <taxon>Eukaryota</taxon>
        <taxon>Metazoa</taxon>
        <taxon>Chordata</taxon>
        <taxon>Craniata</taxon>
        <taxon>Vertebrata</taxon>
        <taxon>Euteleostomi</taxon>
        <taxon>Lepidosauria</taxon>
        <taxon>Squamata</taxon>
        <taxon>Bifurcata</taxon>
        <taxon>Unidentata</taxon>
        <taxon>Episquamata</taxon>
        <taxon>Toxicofera</taxon>
        <taxon>Iguania</taxon>
        <taxon>Acrodonta</taxon>
        <taxon>Agamidae</taxon>
        <taxon>Agaminae</taxon>
        <taxon>Phrynocephalus</taxon>
    </lineage>
</organism>
<feature type="region of interest" description="Disordered" evidence="1">
    <location>
        <begin position="1"/>
        <end position="45"/>
    </location>
</feature>
<evidence type="ECO:0000256" key="1">
    <source>
        <dbReference type="SAM" id="MobiDB-lite"/>
    </source>
</evidence>
<evidence type="ECO:0000313" key="3">
    <source>
        <dbReference type="Proteomes" id="UP001142489"/>
    </source>
</evidence>
<sequence>MDRQSNYDDSGTEFDSQATSPSSPPNLPTPDSDAANDGPPSPAKGLRLYSQMIDEIAKVMGLHRVQPDTDDSFEFFGHLDKNQAPPLQLGFIPSLLKHAKAACNKLSSTPLMPRHINNLFIQASSAQLSYCGGYAKQG</sequence>
<dbReference type="OrthoDB" id="9050411at2759"/>
<comment type="caution">
    <text evidence="2">The sequence shown here is derived from an EMBL/GenBank/DDBJ whole genome shotgun (WGS) entry which is preliminary data.</text>
</comment>
<gene>
    <name evidence="2" type="ORF">JRQ81_000772</name>
</gene>
<accession>A0A9Q1B7P8</accession>
<reference evidence="2" key="1">
    <citation type="journal article" date="2023" name="DNA Res.">
        <title>Chromosome-level genome assembly of Phrynocephalus forsythii using third-generation DNA sequencing and Hi-C analysis.</title>
        <authorList>
            <person name="Qi Y."/>
            <person name="Zhao W."/>
            <person name="Zhao Y."/>
            <person name="Niu C."/>
            <person name="Cao S."/>
            <person name="Zhang Y."/>
        </authorList>
    </citation>
    <scope>NUCLEOTIDE SEQUENCE</scope>
    <source>
        <tissue evidence="2">Muscle</tissue>
    </source>
</reference>
<dbReference type="Proteomes" id="UP001142489">
    <property type="component" value="Unassembled WGS sequence"/>
</dbReference>
<feature type="compositionally biased region" description="Polar residues" evidence="1">
    <location>
        <begin position="7"/>
        <end position="18"/>
    </location>
</feature>
<protein>
    <submittedName>
        <fullName evidence="2">Uncharacterized protein</fullName>
    </submittedName>
</protein>